<evidence type="ECO:0000256" key="1">
    <source>
        <dbReference type="SAM" id="Phobius"/>
    </source>
</evidence>
<keyword evidence="4" id="KW-1185">Reference proteome</keyword>
<keyword evidence="1" id="KW-0812">Transmembrane</keyword>
<evidence type="ECO:0000259" key="2">
    <source>
        <dbReference type="Pfam" id="PF01048"/>
    </source>
</evidence>
<dbReference type="GO" id="GO:1904047">
    <property type="term" value="F:S-adenosyl-L-methionine binding"/>
    <property type="evidence" value="ECO:0007669"/>
    <property type="project" value="TreeGrafter"/>
</dbReference>
<dbReference type="SUPFAM" id="SSF53167">
    <property type="entry name" value="Purine and uridine phosphorylases"/>
    <property type="match status" value="1"/>
</dbReference>
<reference evidence="3 4" key="1">
    <citation type="submission" date="2017-03" db="EMBL/GenBank/DDBJ databases">
        <title>Genome sequence of Clostridium oryzae DSM 28571.</title>
        <authorList>
            <person name="Poehlein A."/>
            <person name="Daniel R."/>
        </authorList>
    </citation>
    <scope>NUCLEOTIDE SEQUENCE [LARGE SCALE GENOMIC DNA]</scope>
    <source>
        <strain evidence="3 4">DSM 28571</strain>
    </source>
</reference>
<feature type="domain" description="Nucleoside phosphorylase" evidence="2">
    <location>
        <begin position="4"/>
        <end position="98"/>
    </location>
</feature>
<dbReference type="STRING" id="1450648.CLORY_18870"/>
<dbReference type="Gene3D" id="3.40.50.1580">
    <property type="entry name" value="Nucleoside phosphorylase domain"/>
    <property type="match status" value="1"/>
</dbReference>
<evidence type="ECO:0000313" key="4">
    <source>
        <dbReference type="Proteomes" id="UP000190080"/>
    </source>
</evidence>
<dbReference type="GO" id="GO:0008782">
    <property type="term" value="F:adenosylhomocysteine nucleosidase activity"/>
    <property type="evidence" value="ECO:0007669"/>
    <property type="project" value="UniProtKB-EC"/>
</dbReference>
<dbReference type="GO" id="GO:0003913">
    <property type="term" value="F:DNA photolyase activity"/>
    <property type="evidence" value="ECO:0007669"/>
    <property type="project" value="TreeGrafter"/>
</dbReference>
<dbReference type="InterPro" id="IPR049539">
    <property type="entry name" value="SPL"/>
</dbReference>
<sequence length="277" mass="31789">MVYVITAMYCEAAPIIKRFTLKKVTEIRHFQVFKNDSLVLIVSGVGPVKAAAATAFIFAYYGCSLEDILINIGICGSVKNKYHKNEILLCSKIIDSSTKFEYYPDLIFNSPFREAVLETFPKVVEKNGAGNVQGDIIDMEGAYIYGAASIFLYQHNIHIIKIVSDNMEPSSVSAEYIEKVIDESLDKIQNWIDSRKSLNKNEQELLSKEELEKIKLIEHNLNLSETMKIELYKLALNYKIRKLEINNELDSYLQLKCSSRKEGKRYFGEIRKRLMEL</sequence>
<dbReference type="EMBL" id="MZGV01000016">
    <property type="protein sequence ID" value="OPJ62272.1"/>
    <property type="molecule type" value="Genomic_DNA"/>
</dbReference>
<comment type="caution">
    <text evidence="3">The sequence shown here is derived from an EMBL/GenBank/DDBJ whole genome shotgun (WGS) entry which is preliminary data.</text>
</comment>
<organism evidence="3 4">
    <name type="scientific">Clostridium oryzae</name>
    <dbReference type="NCBI Taxonomy" id="1450648"/>
    <lineage>
        <taxon>Bacteria</taxon>
        <taxon>Bacillati</taxon>
        <taxon>Bacillota</taxon>
        <taxon>Clostridia</taxon>
        <taxon>Eubacteriales</taxon>
        <taxon>Clostridiaceae</taxon>
        <taxon>Clostridium</taxon>
    </lineage>
</organism>
<dbReference type="InterPro" id="IPR000845">
    <property type="entry name" value="Nucleoside_phosphorylase_d"/>
</dbReference>
<accession>A0A1V4IQI9</accession>
<name>A0A1V4IQI9_9CLOT</name>
<evidence type="ECO:0000313" key="3">
    <source>
        <dbReference type="EMBL" id="OPJ62272.1"/>
    </source>
</evidence>
<proteinExistence type="predicted"/>
<dbReference type="EC" id="3.2.2.9" evidence="3"/>
<keyword evidence="1" id="KW-1133">Transmembrane helix</keyword>
<dbReference type="GO" id="GO:0009116">
    <property type="term" value="P:nucleoside metabolic process"/>
    <property type="evidence" value="ECO:0007669"/>
    <property type="project" value="InterPro"/>
</dbReference>
<keyword evidence="3" id="KW-0326">Glycosidase</keyword>
<dbReference type="RefSeq" id="WP_079423623.1">
    <property type="nucleotide sequence ID" value="NZ_MZGV01000016.1"/>
</dbReference>
<dbReference type="PANTHER" id="PTHR37822">
    <property type="entry name" value="SPORE PHOTOPRODUCT LYASE-RELATED"/>
    <property type="match status" value="1"/>
</dbReference>
<feature type="transmembrane region" description="Helical" evidence="1">
    <location>
        <begin position="38"/>
        <end position="61"/>
    </location>
</feature>
<protein>
    <submittedName>
        <fullName evidence="3">5'-methylthioadenosine/S-adenosylhomocysteine nucleosidase</fullName>
        <ecNumber evidence="3">3.2.2.9</ecNumber>
    </submittedName>
</protein>
<dbReference type="GO" id="GO:0042601">
    <property type="term" value="C:endospore-forming forespore"/>
    <property type="evidence" value="ECO:0007669"/>
    <property type="project" value="TreeGrafter"/>
</dbReference>
<dbReference type="Proteomes" id="UP000190080">
    <property type="component" value="Unassembled WGS sequence"/>
</dbReference>
<keyword evidence="1" id="KW-0472">Membrane</keyword>
<dbReference type="AlphaFoldDB" id="A0A1V4IQI9"/>
<dbReference type="InterPro" id="IPR035994">
    <property type="entry name" value="Nucleoside_phosphorylase_sf"/>
</dbReference>
<dbReference type="PANTHER" id="PTHR37822:SF2">
    <property type="entry name" value="SPORE PHOTOPRODUCT LYASE"/>
    <property type="match status" value="1"/>
</dbReference>
<gene>
    <name evidence="3" type="primary">mtnN_1</name>
    <name evidence="3" type="ORF">CLORY_18870</name>
</gene>
<keyword evidence="3" id="KW-0378">Hydrolase</keyword>
<dbReference type="GO" id="GO:0051539">
    <property type="term" value="F:4 iron, 4 sulfur cluster binding"/>
    <property type="evidence" value="ECO:0007669"/>
    <property type="project" value="TreeGrafter"/>
</dbReference>
<dbReference type="Pfam" id="PF01048">
    <property type="entry name" value="PNP_UDP_1"/>
    <property type="match status" value="1"/>
</dbReference>